<dbReference type="EMBL" id="HAED01008629">
    <property type="protein sequence ID" value="SBQ94841.1"/>
    <property type="molecule type" value="Transcribed_RNA"/>
</dbReference>
<sequence length="38" mass="4262">ARRALQKPVNILLIEIRCLEAGLKLKHAGNRPLRTGIE</sequence>
<accession>A0A1A8IBX0</accession>
<protein>
    <submittedName>
        <fullName evidence="1">Uncharacterized protein</fullName>
    </submittedName>
</protein>
<dbReference type="AlphaFoldDB" id="A0A1A8IBX0"/>
<feature type="non-terminal residue" evidence="1">
    <location>
        <position position="1"/>
    </location>
</feature>
<proteinExistence type="predicted"/>
<organism evidence="1">
    <name type="scientific">Nothobranchius kuhntae</name>
    <name type="common">Beira killifish</name>
    <dbReference type="NCBI Taxonomy" id="321403"/>
    <lineage>
        <taxon>Eukaryota</taxon>
        <taxon>Metazoa</taxon>
        <taxon>Chordata</taxon>
        <taxon>Craniata</taxon>
        <taxon>Vertebrata</taxon>
        <taxon>Euteleostomi</taxon>
        <taxon>Actinopterygii</taxon>
        <taxon>Neopterygii</taxon>
        <taxon>Teleostei</taxon>
        <taxon>Neoteleostei</taxon>
        <taxon>Acanthomorphata</taxon>
        <taxon>Ovalentaria</taxon>
        <taxon>Atherinomorphae</taxon>
        <taxon>Cyprinodontiformes</taxon>
        <taxon>Nothobranchiidae</taxon>
        <taxon>Nothobranchius</taxon>
    </lineage>
</organism>
<name>A0A1A8IBX0_NOTKU</name>
<reference evidence="1" key="1">
    <citation type="submission" date="2016-05" db="EMBL/GenBank/DDBJ databases">
        <authorList>
            <person name="Lavstsen T."/>
            <person name="Jespersen J.S."/>
        </authorList>
    </citation>
    <scope>NUCLEOTIDE SEQUENCE</scope>
    <source>
        <tissue evidence="1">Brain</tissue>
    </source>
</reference>
<gene>
    <name evidence="1" type="primary">Nfu_g_1_003254</name>
</gene>
<evidence type="ECO:0000313" key="1">
    <source>
        <dbReference type="EMBL" id="SBQ94841.1"/>
    </source>
</evidence>
<reference evidence="1" key="2">
    <citation type="submission" date="2016-06" db="EMBL/GenBank/DDBJ databases">
        <title>The genome of a short-lived fish provides insights into sex chromosome evolution and the genetic control of aging.</title>
        <authorList>
            <person name="Reichwald K."/>
            <person name="Felder M."/>
            <person name="Petzold A."/>
            <person name="Koch P."/>
            <person name="Groth M."/>
            <person name="Platzer M."/>
        </authorList>
    </citation>
    <scope>NUCLEOTIDE SEQUENCE</scope>
    <source>
        <tissue evidence="1">Brain</tissue>
    </source>
</reference>